<organism evidence="3 4">
    <name type="scientific">Ramlibacter albus</name>
    <dbReference type="NCBI Taxonomy" id="2079448"/>
    <lineage>
        <taxon>Bacteria</taxon>
        <taxon>Pseudomonadati</taxon>
        <taxon>Pseudomonadota</taxon>
        <taxon>Betaproteobacteria</taxon>
        <taxon>Burkholderiales</taxon>
        <taxon>Comamonadaceae</taxon>
        <taxon>Ramlibacter</taxon>
    </lineage>
</organism>
<dbReference type="Proteomes" id="UP000596827">
    <property type="component" value="Unassembled WGS sequence"/>
</dbReference>
<evidence type="ECO:0000313" key="3">
    <source>
        <dbReference type="EMBL" id="MBC5767973.1"/>
    </source>
</evidence>
<dbReference type="GO" id="GO:0015888">
    <property type="term" value="P:thiamine transport"/>
    <property type="evidence" value="ECO:0007669"/>
    <property type="project" value="TreeGrafter"/>
</dbReference>
<dbReference type="GO" id="GO:0030976">
    <property type="term" value="F:thiamine pyrophosphate binding"/>
    <property type="evidence" value="ECO:0007669"/>
    <property type="project" value="TreeGrafter"/>
</dbReference>
<dbReference type="GO" id="GO:0030288">
    <property type="term" value="C:outer membrane-bounded periplasmic space"/>
    <property type="evidence" value="ECO:0007669"/>
    <property type="project" value="TreeGrafter"/>
</dbReference>
<feature type="chain" id="PRO_5038023792" evidence="2">
    <location>
        <begin position="22"/>
        <end position="346"/>
    </location>
</feature>
<dbReference type="PANTHER" id="PTHR30006:SF2">
    <property type="entry name" value="ABC TRANSPORTER SUBSTRATE-BINDING PROTEIN"/>
    <property type="match status" value="1"/>
</dbReference>
<comment type="caution">
    <text evidence="3">The sequence shown here is derived from an EMBL/GenBank/DDBJ whole genome shotgun (WGS) entry which is preliminary data.</text>
</comment>
<dbReference type="EMBL" id="JACORU010000014">
    <property type="protein sequence ID" value="MBC5767973.1"/>
    <property type="molecule type" value="Genomic_DNA"/>
</dbReference>
<reference evidence="3" key="1">
    <citation type="submission" date="2020-08" db="EMBL/GenBank/DDBJ databases">
        <title>Ramlibacter sp. GTP1 16S ribosomal RNA gene genome sequencing and assembly.</title>
        <authorList>
            <person name="Kang M."/>
        </authorList>
    </citation>
    <scope>NUCLEOTIDE SEQUENCE</scope>
    <source>
        <strain evidence="3">GTP1</strain>
    </source>
</reference>
<proteinExistence type="predicted"/>
<dbReference type="CDD" id="cd13589">
    <property type="entry name" value="PBP2_polyamine_RpCGA009"/>
    <property type="match status" value="1"/>
</dbReference>
<name>A0A923MCR3_9BURK</name>
<gene>
    <name evidence="3" type="ORF">H8R02_26150</name>
</gene>
<protein>
    <submittedName>
        <fullName evidence="3">ABC transporter substrate-binding protein</fullName>
    </submittedName>
</protein>
<dbReference type="SUPFAM" id="SSF53850">
    <property type="entry name" value="Periplasmic binding protein-like II"/>
    <property type="match status" value="1"/>
</dbReference>
<sequence length="346" mass="37541">MSLLRTSIALAALALAGGAFAQGKTLYIGMNGGVMEQSYTKYVFPAFEKIHNVKVVVVPGTSSDILAKVQASKEKPPVHVMFLDDGVMMRAIKLGLCQKMNDSPVLKDLYPSARMAGGMAAGVNVGMTGIGYNKKMFDEKKWPAPTSWMDFADPKFKGKVVFQSLPSSSFGLHGFLMFNRIQGGTEKNVDPGFNKWGSTIGPNVLEYIPSSAKLSEMVQTGDAAIFPLTPTSVATQKAKGIPMEYAQPKEGSVLLMVAECVTARNDNPELAQKLAEFLLTPQAQAAALEFGNQIPSNLKTQPSSPAAKATMDAFKGYMKTVVTLDWDTINELRPGWNTRWNKSIER</sequence>
<dbReference type="AlphaFoldDB" id="A0A923MCR3"/>
<keyword evidence="1 2" id="KW-0732">Signal</keyword>
<dbReference type="InterPro" id="IPR006059">
    <property type="entry name" value="SBP"/>
</dbReference>
<feature type="signal peptide" evidence="2">
    <location>
        <begin position="1"/>
        <end position="21"/>
    </location>
</feature>
<dbReference type="RefSeq" id="WP_187084465.1">
    <property type="nucleotide sequence ID" value="NZ_JACORU010000014.1"/>
</dbReference>
<keyword evidence="4" id="KW-1185">Reference proteome</keyword>
<evidence type="ECO:0000256" key="1">
    <source>
        <dbReference type="ARBA" id="ARBA00022729"/>
    </source>
</evidence>
<dbReference type="PANTHER" id="PTHR30006">
    <property type="entry name" value="THIAMINE-BINDING PERIPLASMIC PROTEIN-RELATED"/>
    <property type="match status" value="1"/>
</dbReference>
<dbReference type="GO" id="GO:0030975">
    <property type="term" value="F:thiamine binding"/>
    <property type="evidence" value="ECO:0007669"/>
    <property type="project" value="TreeGrafter"/>
</dbReference>
<dbReference type="Gene3D" id="3.40.190.10">
    <property type="entry name" value="Periplasmic binding protein-like II"/>
    <property type="match status" value="2"/>
</dbReference>
<evidence type="ECO:0000256" key="2">
    <source>
        <dbReference type="SAM" id="SignalP"/>
    </source>
</evidence>
<accession>A0A923MCR3</accession>
<evidence type="ECO:0000313" key="4">
    <source>
        <dbReference type="Proteomes" id="UP000596827"/>
    </source>
</evidence>
<dbReference type="Pfam" id="PF13416">
    <property type="entry name" value="SBP_bac_8"/>
    <property type="match status" value="1"/>
</dbReference>